<reference evidence="7 8" key="1">
    <citation type="submission" date="2022-10" db="EMBL/GenBank/DDBJ databases">
        <title>Alteromonas sp. chi3 Genome sequencing.</title>
        <authorList>
            <person name="Park S."/>
        </authorList>
    </citation>
    <scope>NUCLEOTIDE SEQUENCE [LARGE SCALE GENOMIC DNA]</scope>
    <source>
        <strain evidence="8">chi3</strain>
    </source>
</reference>
<dbReference type="CDD" id="cd16331">
    <property type="entry name" value="YjgA-like"/>
    <property type="match status" value="1"/>
</dbReference>
<comment type="subcellular location">
    <subcellularLocation>
        <location evidence="5">Cytoplasm</location>
    </subcellularLocation>
    <text evidence="5">Associates with late stage pre-50S ribosomal subunits.</text>
</comment>
<dbReference type="NCBIfam" id="NF003593">
    <property type="entry name" value="PRK05255.1-1"/>
    <property type="match status" value="1"/>
</dbReference>
<name>A0ABT5L1K3_9ALTE</name>
<dbReference type="InterPro" id="IPR006839">
    <property type="entry name" value="DarP"/>
</dbReference>
<dbReference type="PANTHER" id="PTHR38101:SF1">
    <property type="entry name" value="UPF0307 PROTEIN YJGA"/>
    <property type="match status" value="1"/>
</dbReference>
<evidence type="ECO:0000256" key="5">
    <source>
        <dbReference type="HAMAP-Rule" id="MF_00765"/>
    </source>
</evidence>
<comment type="caution">
    <text evidence="7">The sequence shown here is derived from an EMBL/GenBank/DDBJ whole genome shotgun (WGS) entry which is preliminary data.</text>
</comment>
<dbReference type="Pfam" id="PF04751">
    <property type="entry name" value="DarP"/>
    <property type="match status" value="1"/>
</dbReference>
<comment type="function">
    <text evidence="5">Member of a network of 50S ribosomal subunit biogenesis factors which assembles along the 30S-50S interface, preventing incorrect 23S rRNA structures from forming. Promotes peptidyl transferase center (PTC) maturation.</text>
</comment>
<dbReference type="RefSeq" id="WP_273641388.1">
    <property type="nucleotide sequence ID" value="NZ_JAQQXP010000001.1"/>
</dbReference>
<feature type="compositionally biased region" description="Polar residues" evidence="6">
    <location>
        <begin position="1"/>
        <end position="18"/>
    </location>
</feature>
<keyword evidence="2 5" id="KW-0690">Ribosome biogenesis</keyword>
<evidence type="ECO:0000256" key="6">
    <source>
        <dbReference type="SAM" id="MobiDB-lite"/>
    </source>
</evidence>
<evidence type="ECO:0000256" key="2">
    <source>
        <dbReference type="ARBA" id="ARBA00022517"/>
    </source>
</evidence>
<sequence>MNDPSQNDDANWDNNDSYPDQDEFVSKSELKRQSALCQKIGEQLVNLSDAHLKTIPLDDELAGAIALANKINRKKDGFRRQLQFIGKLMRNRDLAPIEAGLAKLQNQHQAQNARFHQLEKTRDAIADKGDTAIQQALDAYPTLERQKLRQYHRAINKERAKNAPPKAYRELFQYLKEHTTDQD</sequence>
<evidence type="ECO:0000256" key="3">
    <source>
        <dbReference type="ARBA" id="ARBA00022730"/>
    </source>
</evidence>
<evidence type="ECO:0000313" key="8">
    <source>
        <dbReference type="Proteomes" id="UP001218788"/>
    </source>
</evidence>
<dbReference type="Gene3D" id="1.10.60.30">
    <property type="entry name" value="PSPTO4464-like domains"/>
    <property type="match status" value="2"/>
</dbReference>
<evidence type="ECO:0000256" key="4">
    <source>
        <dbReference type="ARBA" id="ARBA00022884"/>
    </source>
</evidence>
<gene>
    <name evidence="7" type="primary">yjgA</name>
    <name evidence="5" type="synonym">darP</name>
    <name evidence="7" type="ORF">OIK42_03115</name>
</gene>
<organism evidence="7 8">
    <name type="scientific">Alteromonas gilva</name>
    <dbReference type="NCBI Taxonomy" id="2987522"/>
    <lineage>
        <taxon>Bacteria</taxon>
        <taxon>Pseudomonadati</taxon>
        <taxon>Pseudomonadota</taxon>
        <taxon>Gammaproteobacteria</taxon>
        <taxon>Alteromonadales</taxon>
        <taxon>Alteromonadaceae</taxon>
        <taxon>Alteromonas/Salinimonas group</taxon>
        <taxon>Alteromonas</taxon>
    </lineage>
</organism>
<dbReference type="SUPFAM" id="SSF158710">
    <property type="entry name" value="PSPTO4464-like"/>
    <property type="match status" value="1"/>
</dbReference>
<keyword evidence="3 5" id="KW-0699">rRNA-binding</keyword>
<dbReference type="PIRSF" id="PIRSF016183">
    <property type="entry name" value="UCP016183"/>
    <property type="match status" value="1"/>
</dbReference>
<keyword evidence="1 5" id="KW-0963">Cytoplasm</keyword>
<keyword evidence="8" id="KW-1185">Reference proteome</keyword>
<comment type="similarity">
    <text evidence="5">Belongs to the DarP family.</text>
</comment>
<dbReference type="PANTHER" id="PTHR38101">
    <property type="entry name" value="UPF0307 PROTEIN YJGA"/>
    <property type="match status" value="1"/>
</dbReference>
<dbReference type="Proteomes" id="UP001218788">
    <property type="component" value="Unassembled WGS sequence"/>
</dbReference>
<evidence type="ECO:0000313" key="7">
    <source>
        <dbReference type="EMBL" id="MDC8829747.1"/>
    </source>
</evidence>
<keyword evidence="4 5" id="KW-0694">RNA-binding</keyword>
<feature type="region of interest" description="Disordered" evidence="6">
    <location>
        <begin position="1"/>
        <end position="26"/>
    </location>
</feature>
<dbReference type="EMBL" id="JAQQXP010000001">
    <property type="protein sequence ID" value="MDC8829747.1"/>
    <property type="molecule type" value="Genomic_DNA"/>
</dbReference>
<proteinExistence type="inferred from homology"/>
<dbReference type="HAMAP" id="MF_00765">
    <property type="entry name" value="DarP"/>
    <property type="match status" value="1"/>
</dbReference>
<dbReference type="InterPro" id="IPR023153">
    <property type="entry name" value="DarP_sf"/>
</dbReference>
<accession>A0ABT5L1K3</accession>
<protein>
    <recommendedName>
        <fullName evidence="5">Dual-action ribosomal maturation protein DarP</fullName>
    </recommendedName>
    <alternativeName>
        <fullName evidence="5">Large ribosomal subunit assembly factor DarP</fullName>
    </alternativeName>
</protein>
<evidence type="ECO:0000256" key="1">
    <source>
        <dbReference type="ARBA" id="ARBA00022490"/>
    </source>
</evidence>